<evidence type="ECO:0000259" key="2">
    <source>
        <dbReference type="Pfam" id="PF00892"/>
    </source>
</evidence>
<feature type="transmembrane region" description="Helical" evidence="1">
    <location>
        <begin position="168"/>
        <end position="185"/>
    </location>
</feature>
<feature type="transmembrane region" description="Helical" evidence="1">
    <location>
        <begin position="61"/>
        <end position="78"/>
    </location>
</feature>
<feature type="domain" description="EamA" evidence="2">
    <location>
        <begin position="1"/>
        <end position="130"/>
    </location>
</feature>
<feature type="transmembrane region" description="Helical" evidence="1">
    <location>
        <begin position="140"/>
        <end position="161"/>
    </location>
</feature>
<feature type="domain" description="EamA" evidence="2">
    <location>
        <begin position="140"/>
        <end position="268"/>
    </location>
</feature>
<feature type="transmembrane region" description="Helical" evidence="1">
    <location>
        <begin position="30"/>
        <end position="49"/>
    </location>
</feature>
<dbReference type="GO" id="GO:0016020">
    <property type="term" value="C:membrane"/>
    <property type="evidence" value="ECO:0007669"/>
    <property type="project" value="InterPro"/>
</dbReference>
<dbReference type="EMBL" id="MIYU01000001">
    <property type="protein sequence ID" value="OIR20407.1"/>
    <property type="molecule type" value="Genomic_DNA"/>
</dbReference>
<dbReference type="AlphaFoldDB" id="A0A1J5THI4"/>
<dbReference type="Proteomes" id="UP000183815">
    <property type="component" value="Unassembled WGS sequence"/>
</dbReference>
<evidence type="ECO:0000313" key="3">
    <source>
        <dbReference type="EMBL" id="OIR20407.1"/>
    </source>
</evidence>
<dbReference type="SUPFAM" id="SSF103481">
    <property type="entry name" value="Multidrug resistance efflux transporter EmrE"/>
    <property type="match status" value="2"/>
</dbReference>
<reference evidence="3 4" key="1">
    <citation type="submission" date="2016-08" db="EMBL/GenBank/DDBJ databases">
        <title>New Insights into Marine Group III Euryarchaeota, from dark to light.</title>
        <authorList>
            <person name="Haro-Moreno J.M."/>
            <person name="Rodriguez-Valera F."/>
            <person name="Lopez-Garcia P."/>
            <person name="Moreira D."/>
            <person name="Martin-Cuadrado A.B."/>
        </authorList>
    </citation>
    <scope>NUCLEOTIDE SEQUENCE [LARGE SCALE GENOMIC DNA]</scope>
    <source>
        <strain evidence="3">CG-Bathy1</strain>
    </source>
</reference>
<keyword evidence="1" id="KW-1133">Transmembrane helix</keyword>
<feature type="transmembrane region" description="Helical" evidence="1">
    <location>
        <begin position="256"/>
        <end position="272"/>
    </location>
</feature>
<keyword evidence="1" id="KW-0472">Membrane</keyword>
<evidence type="ECO:0000313" key="4">
    <source>
        <dbReference type="Proteomes" id="UP000183815"/>
    </source>
</evidence>
<name>A0A1J5THI4_9ARCH</name>
<feature type="transmembrane region" description="Helical" evidence="1">
    <location>
        <begin position="197"/>
        <end position="218"/>
    </location>
</feature>
<proteinExistence type="predicted"/>
<gene>
    <name evidence="3" type="ORF">BEU04_00985</name>
</gene>
<dbReference type="InterPro" id="IPR037185">
    <property type="entry name" value="EmrE-like"/>
</dbReference>
<dbReference type="PANTHER" id="PTHR22911:SF79">
    <property type="entry name" value="MOBA-LIKE NTP TRANSFERASE DOMAIN-CONTAINING PROTEIN"/>
    <property type="match status" value="1"/>
</dbReference>
<evidence type="ECO:0000256" key="1">
    <source>
        <dbReference type="SAM" id="Phobius"/>
    </source>
</evidence>
<feature type="transmembrane region" description="Helical" evidence="1">
    <location>
        <begin position="90"/>
        <end position="107"/>
    </location>
</feature>
<feature type="transmembrane region" description="Helical" evidence="1">
    <location>
        <begin position="230"/>
        <end position="250"/>
    </location>
</feature>
<dbReference type="Pfam" id="PF00892">
    <property type="entry name" value="EamA"/>
    <property type="match status" value="2"/>
</dbReference>
<accession>A0A1J5THI4</accession>
<organism evidence="3 4">
    <name type="scientific">Marine Group III euryarchaeote CG-Bathy1</name>
    <dbReference type="NCBI Taxonomy" id="1889001"/>
    <lineage>
        <taxon>Archaea</taxon>
        <taxon>Methanobacteriati</taxon>
        <taxon>Thermoplasmatota</taxon>
        <taxon>Thermoplasmata</taxon>
        <taxon>Candidatus Thermoprofundales</taxon>
    </lineage>
</organism>
<dbReference type="PANTHER" id="PTHR22911">
    <property type="entry name" value="ACYL-MALONYL CONDENSING ENZYME-RELATED"/>
    <property type="match status" value="1"/>
</dbReference>
<dbReference type="InterPro" id="IPR000620">
    <property type="entry name" value="EamA_dom"/>
</dbReference>
<comment type="caution">
    <text evidence="3">The sequence shown here is derived from an EMBL/GenBank/DDBJ whole genome shotgun (WGS) entry which is preliminary data.</text>
</comment>
<keyword evidence="1" id="KW-0812">Transmembrane</keyword>
<sequence>MVLFAAILWSTSGLILKSQAIQSIEPYGERGYLVACWRAFFAALGVALFVDWKKARWRPALIPLTILFASMNLVYVAAMSSETDAGNVIFLQYLAPLWVLIASVIWLKESLVKSNIYALIFATAGVLVIASSVFNTPQFFGSVLALIAGITYAGVIVCLRYLKDEDSFWLIFLCFLVSWLVLLPYTETFDQRFEGSAWYWVFFMGTFQMAGAYSCFALGVKFITAQEGSLIALLEPILNPIWVLLIWGVAIDDKTIIGATLISAGLILRYRIEDEKIEVNQS</sequence>
<protein>
    <recommendedName>
        <fullName evidence="2">EamA domain-containing protein</fullName>
    </recommendedName>
</protein>
<feature type="transmembrane region" description="Helical" evidence="1">
    <location>
        <begin position="116"/>
        <end position="134"/>
    </location>
</feature>